<dbReference type="PANTHER" id="PTHR21716:SF66">
    <property type="entry name" value="TRANSPORT PROTEIN SLL0063-RELATED"/>
    <property type="match status" value="1"/>
</dbReference>
<dbReference type="GO" id="GO:0055085">
    <property type="term" value="P:transmembrane transport"/>
    <property type="evidence" value="ECO:0007669"/>
    <property type="project" value="TreeGrafter"/>
</dbReference>
<reference evidence="8 9" key="2">
    <citation type="submission" date="2018-03" db="EMBL/GenBank/DDBJ databases">
        <title>The ancient ancestry and fast evolution of plastids.</title>
        <authorList>
            <person name="Moore K.R."/>
            <person name="Magnabosco C."/>
            <person name="Momper L."/>
            <person name="Gold D.A."/>
            <person name="Bosak T."/>
            <person name="Fournier G.P."/>
        </authorList>
    </citation>
    <scope>NUCLEOTIDE SEQUENCE [LARGE SCALE GENOMIC DNA]</scope>
    <source>
        <strain evidence="8 9">CCAP 1448/3</strain>
    </source>
</reference>
<feature type="transmembrane region" description="Helical" evidence="7">
    <location>
        <begin position="156"/>
        <end position="179"/>
    </location>
</feature>
<evidence type="ECO:0000313" key="9">
    <source>
        <dbReference type="Proteomes" id="UP000238762"/>
    </source>
</evidence>
<keyword evidence="3 7" id="KW-0812">Transmembrane</keyword>
<evidence type="ECO:0000256" key="6">
    <source>
        <dbReference type="SAM" id="MobiDB-lite"/>
    </source>
</evidence>
<name>A0A2T1C9J0_9CYAN</name>
<dbReference type="Pfam" id="PF01594">
    <property type="entry name" value="AI-2E_transport"/>
    <property type="match status" value="1"/>
</dbReference>
<accession>A0A2T1C9J0</accession>
<evidence type="ECO:0000256" key="3">
    <source>
        <dbReference type="ARBA" id="ARBA00022692"/>
    </source>
</evidence>
<evidence type="ECO:0000313" key="8">
    <source>
        <dbReference type="EMBL" id="PSB04909.1"/>
    </source>
</evidence>
<evidence type="ECO:0000256" key="4">
    <source>
        <dbReference type="ARBA" id="ARBA00022989"/>
    </source>
</evidence>
<dbReference type="Proteomes" id="UP000238762">
    <property type="component" value="Unassembled WGS sequence"/>
</dbReference>
<dbReference type="GO" id="GO:0016020">
    <property type="term" value="C:membrane"/>
    <property type="evidence" value="ECO:0007669"/>
    <property type="project" value="UniProtKB-SubCell"/>
</dbReference>
<comment type="subcellular location">
    <subcellularLocation>
        <location evidence="1">Membrane</location>
        <topology evidence="1">Multi-pass membrane protein</topology>
    </subcellularLocation>
</comment>
<feature type="transmembrane region" description="Helical" evidence="7">
    <location>
        <begin position="12"/>
        <end position="33"/>
    </location>
</feature>
<feature type="transmembrane region" description="Helical" evidence="7">
    <location>
        <begin position="69"/>
        <end position="94"/>
    </location>
</feature>
<protein>
    <submittedName>
        <fullName evidence="8">AI-2E family transporter</fullName>
    </submittedName>
</protein>
<dbReference type="RefSeq" id="WP_106287014.1">
    <property type="nucleotide sequence ID" value="NZ_PVWJ01000006.1"/>
</dbReference>
<feature type="transmembrane region" description="Helical" evidence="7">
    <location>
        <begin position="239"/>
        <end position="263"/>
    </location>
</feature>
<comment type="caution">
    <text evidence="8">The sequence shown here is derived from an EMBL/GenBank/DDBJ whole genome shotgun (WGS) entry which is preliminary data.</text>
</comment>
<proteinExistence type="inferred from homology"/>
<dbReference type="OrthoDB" id="505911at2"/>
<evidence type="ECO:0000256" key="2">
    <source>
        <dbReference type="ARBA" id="ARBA00009773"/>
    </source>
</evidence>
<feature type="region of interest" description="Disordered" evidence="6">
    <location>
        <begin position="354"/>
        <end position="374"/>
    </location>
</feature>
<evidence type="ECO:0000256" key="7">
    <source>
        <dbReference type="SAM" id="Phobius"/>
    </source>
</evidence>
<evidence type="ECO:0000256" key="1">
    <source>
        <dbReference type="ARBA" id="ARBA00004141"/>
    </source>
</evidence>
<keyword evidence="5 7" id="KW-0472">Membrane</keyword>
<dbReference type="InterPro" id="IPR002549">
    <property type="entry name" value="AI-2E-like"/>
</dbReference>
<feature type="transmembrane region" description="Helical" evidence="7">
    <location>
        <begin position="307"/>
        <end position="334"/>
    </location>
</feature>
<dbReference type="EMBL" id="PVWJ01000006">
    <property type="protein sequence ID" value="PSB04909.1"/>
    <property type="molecule type" value="Genomic_DNA"/>
</dbReference>
<dbReference type="PANTHER" id="PTHR21716">
    <property type="entry name" value="TRANSMEMBRANE PROTEIN"/>
    <property type="match status" value="1"/>
</dbReference>
<dbReference type="AlphaFoldDB" id="A0A2T1C9J0"/>
<reference evidence="8 9" key="1">
    <citation type="submission" date="2018-02" db="EMBL/GenBank/DDBJ databases">
        <authorList>
            <person name="Cohen D.B."/>
            <person name="Kent A.D."/>
        </authorList>
    </citation>
    <scope>NUCLEOTIDE SEQUENCE [LARGE SCALE GENOMIC DNA]</scope>
    <source>
        <strain evidence="8 9">CCAP 1448/3</strain>
    </source>
</reference>
<comment type="similarity">
    <text evidence="2">Belongs to the autoinducer-2 exporter (AI-2E) (TC 2.A.86) family.</text>
</comment>
<evidence type="ECO:0000256" key="5">
    <source>
        <dbReference type="ARBA" id="ARBA00023136"/>
    </source>
</evidence>
<keyword evidence="9" id="KW-1185">Reference proteome</keyword>
<gene>
    <name evidence="8" type="ORF">C7B64_01900</name>
</gene>
<feature type="transmembrane region" description="Helical" evidence="7">
    <location>
        <begin position="39"/>
        <end position="57"/>
    </location>
</feature>
<keyword evidence="4 7" id="KW-1133">Transmembrane helix</keyword>
<feature type="transmembrane region" description="Helical" evidence="7">
    <location>
        <begin position="211"/>
        <end position="233"/>
    </location>
</feature>
<organism evidence="8 9">
    <name type="scientific">Merismopedia glauca CCAP 1448/3</name>
    <dbReference type="NCBI Taxonomy" id="1296344"/>
    <lineage>
        <taxon>Bacteria</taxon>
        <taxon>Bacillati</taxon>
        <taxon>Cyanobacteriota</taxon>
        <taxon>Cyanophyceae</taxon>
        <taxon>Synechococcales</taxon>
        <taxon>Merismopediaceae</taxon>
        <taxon>Merismopedia</taxon>
    </lineage>
</organism>
<sequence>MIKTSISRWPRWLVVGLAFPLAVLNFWLFLIVFKYLQPLVSVFIIATLLAFILEYPVDLLQKTGLKRTFAVILVFLLTIFILATLGIVLLPIIWAQLNELYNRLPSWISSGVAQLQALNEWAVDRNFPIDLSGLVNQLAERLSGQLQTFTSKVVNIALDTIGSAANVVLTVVLTFYLVLNGARIWDGVFEWFPQKSGSIIRRSLRHNFHNYFVGQAILAVVVGSLLTTVFLLLRIPLGLLFGLGIGFLALFPFGTAIGISLVSTLVALQNFWLGVEVLSVGVILEQINGNLIGPRILGEFTGLNPVWIFLSLLLGAKVAGLLGVLIAVPLASFIKTIALDLRDGELNLEVSSQQFDPSASSEQRKLTNQSEIKS</sequence>